<dbReference type="PANTHER" id="PTHR43408:SF2">
    <property type="entry name" value="FMN REDUCTASE (NADPH)"/>
    <property type="match status" value="1"/>
</dbReference>
<dbReference type="AlphaFoldDB" id="A0A1R0FAB3"/>
<name>A0A1R0FAB3_9HYPH</name>
<keyword evidence="7" id="KW-1185">Reference proteome</keyword>
<dbReference type="NCBIfam" id="TIGR03566">
    <property type="entry name" value="FMN_reduc_MsuE"/>
    <property type="match status" value="1"/>
</dbReference>
<comment type="caution">
    <text evidence="6">The sequence shown here is derived from an EMBL/GenBank/DDBJ whole genome shotgun (WGS) entry which is preliminary data.</text>
</comment>
<keyword evidence="2" id="KW-0285">Flavoprotein</keyword>
<dbReference type="InterPro" id="IPR005025">
    <property type="entry name" value="FMN_Rdtase-like_dom"/>
</dbReference>
<dbReference type="Gene3D" id="3.40.50.360">
    <property type="match status" value="1"/>
</dbReference>
<keyword evidence="4 6" id="KW-0560">Oxidoreductase</keyword>
<evidence type="ECO:0000313" key="7">
    <source>
        <dbReference type="Proteomes" id="UP000187344"/>
    </source>
</evidence>
<feature type="domain" description="NADPH-dependent FMN reductase-like" evidence="5">
    <location>
        <begin position="3"/>
        <end position="145"/>
    </location>
</feature>
<evidence type="ECO:0000256" key="3">
    <source>
        <dbReference type="ARBA" id="ARBA00022643"/>
    </source>
</evidence>
<dbReference type="GO" id="GO:0052873">
    <property type="term" value="F:FMN reductase (NADPH) activity"/>
    <property type="evidence" value="ECO:0007669"/>
    <property type="project" value="UniProtKB-EC"/>
</dbReference>
<proteinExistence type="inferred from homology"/>
<dbReference type="PANTHER" id="PTHR43408">
    <property type="entry name" value="FMN REDUCTASE (NADPH)"/>
    <property type="match status" value="1"/>
</dbReference>
<dbReference type="InterPro" id="IPR019912">
    <property type="entry name" value="FMN_Rdtase_MsuE-like"/>
</dbReference>
<evidence type="ECO:0000313" key="6">
    <source>
        <dbReference type="EMBL" id="OLY43933.1"/>
    </source>
</evidence>
<evidence type="ECO:0000256" key="4">
    <source>
        <dbReference type="ARBA" id="ARBA00023002"/>
    </source>
</evidence>
<dbReference type="SUPFAM" id="SSF52218">
    <property type="entry name" value="Flavoproteins"/>
    <property type="match status" value="1"/>
</dbReference>
<evidence type="ECO:0000256" key="2">
    <source>
        <dbReference type="ARBA" id="ARBA00022630"/>
    </source>
</evidence>
<protein>
    <submittedName>
        <fullName evidence="6">FMN reductase</fullName>
        <ecNumber evidence="6">1.5.1.38</ecNumber>
    </submittedName>
</protein>
<reference evidence="6 7" key="1">
    <citation type="submission" date="2016-12" db="EMBL/GenBank/DDBJ databases">
        <title>Comparative genomics of Bartonella apis.</title>
        <authorList>
            <person name="Engel P."/>
        </authorList>
    </citation>
    <scope>NUCLEOTIDE SEQUENCE [LARGE SCALE GENOMIC DNA]</scope>
    <source>
        <strain evidence="6 7">PEB0149</strain>
    </source>
</reference>
<dbReference type="Proteomes" id="UP000187344">
    <property type="component" value="Unassembled WGS sequence"/>
</dbReference>
<dbReference type="EMBL" id="LXYT01000001">
    <property type="protein sequence ID" value="OLY43933.1"/>
    <property type="molecule type" value="Genomic_DNA"/>
</dbReference>
<dbReference type="GeneID" id="92991461"/>
<organism evidence="6 7">
    <name type="scientific">Bartonella apis</name>
    <dbReference type="NCBI Taxonomy" id="1686310"/>
    <lineage>
        <taxon>Bacteria</taxon>
        <taxon>Pseudomonadati</taxon>
        <taxon>Pseudomonadota</taxon>
        <taxon>Alphaproteobacteria</taxon>
        <taxon>Hyphomicrobiales</taxon>
        <taxon>Bartonellaceae</taxon>
        <taxon>Bartonella</taxon>
    </lineage>
</organism>
<dbReference type="OrthoDB" id="1643408at2"/>
<dbReference type="Pfam" id="PF03358">
    <property type="entry name" value="FMN_red"/>
    <property type="match status" value="1"/>
</dbReference>
<dbReference type="InterPro" id="IPR051814">
    <property type="entry name" value="NAD(P)H-dep_FMN_reductase"/>
</dbReference>
<evidence type="ECO:0000256" key="1">
    <source>
        <dbReference type="ARBA" id="ARBA00005990"/>
    </source>
</evidence>
<sequence length="204" mass="22346">MGKVIVFSGSFNRPSKTTALVNYIGKEVAKKFGTEVVTYDLLDVGNTLGLAQRADKLEPKGQQIIEELTLADALVIGSPVYKGSYPGLFKHFIDLIEPERLYGKPVLLSATGGGDRHALMVEHQLRPLFGFFMAHSLPTAIYASARDFGPDNEIRSQDLIARIEKAVNQFTPFIKKQPADSASQKTTIQLARENNDVLPLAANS</sequence>
<accession>A0A1R0FAB3</accession>
<dbReference type="InterPro" id="IPR029039">
    <property type="entry name" value="Flavoprotein-like_sf"/>
</dbReference>
<keyword evidence="3" id="KW-0288">FMN</keyword>
<comment type="similarity">
    <text evidence="1">Belongs to the SsuE family.</text>
</comment>
<dbReference type="EC" id="1.5.1.38" evidence="6"/>
<evidence type="ECO:0000259" key="5">
    <source>
        <dbReference type="Pfam" id="PF03358"/>
    </source>
</evidence>
<gene>
    <name evidence="6" type="ORF">PEB0149_013750</name>
</gene>
<dbReference type="RefSeq" id="WP_075869097.1">
    <property type="nucleotide sequence ID" value="NZ_CALYQA010000009.1"/>
</dbReference>